<evidence type="ECO:0000256" key="2">
    <source>
        <dbReference type="PROSITE-ProRule" id="PRU00035"/>
    </source>
</evidence>
<feature type="compositionally biased region" description="Basic and acidic residues" evidence="3">
    <location>
        <begin position="152"/>
        <end position="175"/>
    </location>
</feature>
<dbReference type="SMART" id="SM00297">
    <property type="entry name" value="BROMO"/>
    <property type="match status" value="1"/>
</dbReference>
<accession>A0A8K0HCA9</accession>
<feature type="compositionally biased region" description="Polar residues" evidence="3">
    <location>
        <begin position="500"/>
        <end position="518"/>
    </location>
</feature>
<feature type="compositionally biased region" description="Basic residues" evidence="3">
    <location>
        <begin position="251"/>
        <end position="262"/>
    </location>
</feature>
<feature type="compositionally biased region" description="Basic and acidic residues" evidence="3">
    <location>
        <begin position="88"/>
        <end position="145"/>
    </location>
</feature>
<name>A0A8K0HCA9_9ROSA</name>
<dbReference type="CDD" id="cd04369">
    <property type="entry name" value="Bromodomain"/>
    <property type="match status" value="1"/>
</dbReference>
<proteinExistence type="predicted"/>
<feature type="compositionally biased region" description="Basic and acidic residues" evidence="3">
    <location>
        <begin position="567"/>
        <end position="598"/>
    </location>
</feature>
<comment type="caution">
    <text evidence="5">The sequence shown here is derived from an EMBL/GenBank/DDBJ whole genome shotgun (WGS) entry which is preliminary data.</text>
</comment>
<dbReference type="SUPFAM" id="SSF47370">
    <property type="entry name" value="Bromodomain"/>
    <property type="match status" value="1"/>
</dbReference>
<feature type="compositionally biased region" description="Low complexity" evidence="3">
    <location>
        <begin position="390"/>
        <end position="401"/>
    </location>
</feature>
<feature type="compositionally biased region" description="Basic and acidic residues" evidence="3">
    <location>
        <begin position="449"/>
        <end position="464"/>
    </location>
</feature>
<dbReference type="PANTHER" id="PTHR37888">
    <property type="entry name" value="DNA-BINDING BROMODOMAIN-CONTAINING PROTEIN"/>
    <property type="match status" value="1"/>
</dbReference>
<dbReference type="PANTHER" id="PTHR37888:SF11">
    <property type="entry name" value="DNA-BINDING BROMODOMAIN-CONTAINING PROTEIN"/>
    <property type="match status" value="1"/>
</dbReference>
<gene>
    <name evidence="5" type="ORF">FNV43_RR06066</name>
</gene>
<evidence type="ECO:0000256" key="3">
    <source>
        <dbReference type="SAM" id="MobiDB-lite"/>
    </source>
</evidence>
<feature type="region of interest" description="Disordered" evidence="3">
    <location>
        <begin position="383"/>
        <end position="419"/>
    </location>
</feature>
<keyword evidence="6" id="KW-1185">Reference proteome</keyword>
<dbReference type="EMBL" id="VOIH02000003">
    <property type="protein sequence ID" value="KAF3449987.1"/>
    <property type="molecule type" value="Genomic_DNA"/>
</dbReference>
<dbReference type="AlphaFoldDB" id="A0A8K0HCA9"/>
<feature type="compositionally biased region" description="Basic and acidic residues" evidence="3">
    <location>
        <begin position="621"/>
        <end position="632"/>
    </location>
</feature>
<evidence type="ECO:0000259" key="4">
    <source>
        <dbReference type="PROSITE" id="PS50014"/>
    </source>
</evidence>
<feature type="compositionally biased region" description="Basic and acidic residues" evidence="3">
    <location>
        <begin position="208"/>
        <end position="229"/>
    </location>
</feature>
<keyword evidence="1 2" id="KW-0103">Bromodomain</keyword>
<evidence type="ECO:0000256" key="1">
    <source>
        <dbReference type="ARBA" id="ARBA00023117"/>
    </source>
</evidence>
<dbReference type="InterPro" id="IPR036427">
    <property type="entry name" value="Bromodomain-like_sf"/>
</dbReference>
<feature type="region of interest" description="Disordered" evidence="3">
    <location>
        <begin position="88"/>
        <end position="283"/>
    </location>
</feature>
<dbReference type="PROSITE" id="PS50014">
    <property type="entry name" value="BROMODOMAIN_2"/>
    <property type="match status" value="1"/>
</dbReference>
<feature type="domain" description="Bromo" evidence="4">
    <location>
        <begin position="296"/>
        <end position="367"/>
    </location>
</feature>
<reference evidence="5" key="1">
    <citation type="submission" date="2020-03" db="EMBL/GenBank/DDBJ databases">
        <title>A high-quality chromosome-level genome assembly of a woody plant with both climbing and erect habits, Rhamnella rubrinervis.</title>
        <authorList>
            <person name="Lu Z."/>
            <person name="Yang Y."/>
            <person name="Zhu X."/>
            <person name="Sun Y."/>
        </authorList>
    </citation>
    <scope>NUCLEOTIDE SEQUENCE</scope>
    <source>
        <strain evidence="5">BYM</strain>
        <tissue evidence="5">Leaf</tissue>
    </source>
</reference>
<dbReference type="Proteomes" id="UP000796880">
    <property type="component" value="Unassembled WGS sequence"/>
</dbReference>
<dbReference type="OrthoDB" id="1742084at2759"/>
<dbReference type="InterPro" id="IPR001487">
    <property type="entry name" value="Bromodomain"/>
</dbReference>
<dbReference type="Pfam" id="PF00439">
    <property type="entry name" value="Bromodomain"/>
    <property type="match status" value="1"/>
</dbReference>
<sequence length="640" mass="71831">MEVQSRSSLPHLLTTAHNCRLKYNDLSRRFKNDVVVFDHSRPENGSGVGDKVDDIPWLDQLRKLRVDELRQEVQRYDVSILSLQLKVKKMEDEREEESKDDDRKPKSDLEDSDQYRSENDKTHKNQPEMDKTDAAEPDPENHSVKESNSSGRKSENEKLRGEEIKSELEHVRSGRDEEDPVSRALEPAGEESESDSDKGSSDTVGKNPRVESSEPSRRSKADESSELRDSAAQSKGETRESGEVQSSASLTRKRNGKRRRRKEVSDGSSGGEEASEANEEFSARSQPLIRLLQTIRTHQHGSLLERLLQSQETEEYKNMIRQHVDLKAIETNLQKGSYSSCTQAFYRDLLLLFTNATIFFPKSSLESIAAHELRHLVSKELKKNTQVTQSDPSPEPSDSVPPTSPPHTKRSELETSDIFLPKNKPHVPIIVCRKRSSISSKPSSSSFAQKDEQQSEEKEMKPVIDVKAPVITSNIVEDQGVKPKEKPVTGTRSSRRSKENVTATTNNSSMPSKKQSLSIGKVEKKKPEALPPEKKRSAADFLKRIKRNSLTETQKSGRRGEGSGGEQKGKDSGKSDKGKERVLRTSAERKAVQKEKSSPSKRSVGRPPKKAAEANAALAKRAREGSGKESSKRPRKRSRR</sequence>
<feature type="compositionally biased region" description="Basic and acidic residues" evidence="3">
    <location>
        <begin position="521"/>
        <end position="543"/>
    </location>
</feature>
<feature type="region of interest" description="Disordered" evidence="3">
    <location>
        <begin position="434"/>
        <end position="640"/>
    </location>
</feature>
<organism evidence="5 6">
    <name type="scientific">Rhamnella rubrinervis</name>
    <dbReference type="NCBI Taxonomy" id="2594499"/>
    <lineage>
        <taxon>Eukaryota</taxon>
        <taxon>Viridiplantae</taxon>
        <taxon>Streptophyta</taxon>
        <taxon>Embryophyta</taxon>
        <taxon>Tracheophyta</taxon>
        <taxon>Spermatophyta</taxon>
        <taxon>Magnoliopsida</taxon>
        <taxon>eudicotyledons</taxon>
        <taxon>Gunneridae</taxon>
        <taxon>Pentapetalae</taxon>
        <taxon>rosids</taxon>
        <taxon>fabids</taxon>
        <taxon>Rosales</taxon>
        <taxon>Rhamnaceae</taxon>
        <taxon>rhamnoid group</taxon>
        <taxon>Rhamneae</taxon>
        <taxon>Rhamnella</taxon>
    </lineage>
</organism>
<feature type="compositionally biased region" description="Low complexity" evidence="3">
    <location>
        <begin position="437"/>
        <end position="446"/>
    </location>
</feature>
<dbReference type="Gene3D" id="1.20.920.10">
    <property type="entry name" value="Bromodomain-like"/>
    <property type="match status" value="1"/>
</dbReference>
<evidence type="ECO:0000313" key="6">
    <source>
        <dbReference type="Proteomes" id="UP000796880"/>
    </source>
</evidence>
<evidence type="ECO:0000313" key="5">
    <source>
        <dbReference type="EMBL" id="KAF3449987.1"/>
    </source>
</evidence>
<protein>
    <recommendedName>
        <fullName evidence="4">Bromo domain-containing protein</fullName>
    </recommendedName>
</protein>